<gene>
    <name evidence="1" type="ORF">Ctob_001976</name>
</gene>
<name>A0A0M0J4E1_9EUKA</name>
<reference evidence="2" key="1">
    <citation type="journal article" date="2015" name="PLoS Genet.">
        <title>Genome Sequence and Transcriptome Analyses of Chrysochromulina tobin: Metabolic Tools for Enhanced Algal Fitness in the Prominent Order Prymnesiales (Haptophyceae).</title>
        <authorList>
            <person name="Hovde B.T."/>
            <person name="Deodato C.R."/>
            <person name="Hunsperger H.M."/>
            <person name="Ryken S.A."/>
            <person name="Yost W."/>
            <person name="Jha R.K."/>
            <person name="Patterson J."/>
            <person name="Monnat R.J. Jr."/>
            <person name="Barlow S.B."/>
            <person name="Starkenburg S.R."/>
            <person name="Cattolico R.A."/>
        </authorList>
    </citation>
    <scope>NUCLEOTIDE SEQUENCE</scope>
    <source>
        <strain evidence="2">CCMP291</strain>
    </source>
</reference>
<dbReference type="AlphaFoldDB" id="A0A0M0J4E1"/>
<evidence type="ECO:0000313" key="2">
    <source>
        <dbReference type="Proteomes" id="UP000037460"/>
    </source>
</evidence>
<dbReference type="EMBL" id="JWZX01003389">
    <property type="protein sequence ID" value="KOO21108.1"/>
    <property type="molecule type" value="Genomic_DNA"/>
</dbReference>
<sequence>MDSNGTKCTRSAAKFFSKFNPTCQGRAHPLEASPIQRSGGGVMLVMATRRS</sequence>
<dbReference type="Proteomes" id="UP000037460">
    <property type="component" value="Unassembled WGS sequence"/>
</dbReference>
<evidence type="ECO:0000313" key="1">
    <source>
        <dbReference type="EMBL" id="KOO21108.1"/>
    </source>
</evidence>
<protein>
    <submittedName>
        <fullName evidence="1">Uncharacterized protein</fullName>
    </submittedName>
</protein>
<comment type="caution">
    <text evidence="1">The sequence shown here is derived from an EMBL/GenBank/DDBJ whole genome shotgun (WGS) entry which is preliminary data.</text>
</comment>
<organism evidence="1 2">
    <name type="scientific">Chrysochromulina tobinii</name>
    <dbReference type="NCBI Taxonomy" id="1460289"/>
    <lineage>
        <taxon>Eukaryota</taxon>
        <taxon>Haptista</taxon>
        <taxon>Haptophyta</taxon>
        <taxon>Prymnesiophyceae</taxon>
        <taxon>Prymnesiales</taxon>
        <taxon>Chrysochromulinaceae</taxon>
        <taxon>Chrysochromulina</taxon>
    </lineage>
</organism>
<keyword evidence="2" id="KW-1185">Reference proteome</keyword>
<accession>A0A0M0J4E1</accession>
<proteinExistence type="predicted"/>